<comment type="caution">
    <text evidence="2">The sequence shown here is derived from an EMBL/GenBank/DDBJ whole genome shotgun (WGS) entry which is preliminary data.</text>
</comment>
<dbReference type="Proteomes" id="UP000475037">
    <property type="component" value="Unassembled WGS sequence"/>
</dbReference>
<sequence length="150" mass="17356">KKQKPENNKRWQGGGEIRTLVRCWWVCQTVQPPRKTVQRVFIRLRELAHDPAIPLLSKTQKDGKQRREQILTDPSQTHAHGSLFTRAEWWKQHQVPSGRGMDTQILTHTHNKISLSLKRENGSGTGYNTDELSGHYASEKGQSLKDKHRM</sequence>
<dbReference type="AlphaFoldDB" id="A0A6G1A5M4"/>
<feature type="region of interest" description="Disordered" evidence="1">
    <location>
        <begin position="117"/>
        <end position="150"/>
    </location>
</feature>
<feature type="non-terminal residue" evidence="2">
    <location>
        <position position="150"/>
    </location>
</feature>
<gene>
    <name evidence="2" type="ORF">FOF47_R05925</name>
</gene>
<dbReference type="EMBL" id="VOAJ01024677">
    <property type="protein sequence ID" value="KAF0870473.1"/>
    <property type="molecule type" value="Genomic_DNA"/>
</dbReference>
<accession>A0A6G1A5M4</accession>
<protein>
    <submittedName>
        <fullName evidence="2">LORF2 protein</fullName>
    </submittedName>
</protein>
<evidence type="ECO:0000256" key="1">
    <source>
        <dbReference type="SAM" id="MobiDB-lite"/>
    </source>
</evidence>
<evidence type="ECO:0000313" key="2">
    <source>
        <dbReference type="EMBL" id="KAF0870473.1"/>
    </source>
</evidence>
<name>A0A6G1A5M4_CROCR</name>
<evidence type="ECO:0000313" key="3">
    <source>
        <dbReference type="Proteomes" id="UP000475037"/>
    </source>
</evidence>
<keyword evidence="3" id="KW-1185">Reference proteome</keyword>
<organism evidence="2 3">
    <name type="scientific">Crocuta crocuta</name>
    <name type="common">Spotted hyena</name>
    <dbReference type="NCBI Taxonomy" id="9678"/>
    <lineage>
        <taxon>Eukaryota</taxon>
        <taxon>Metazoa</taxon>
        <taxon>Chordata</taxon>
        <taxon>Craniata</taxon>
        <taxon>Vertebrata</taxon>
        <taxon>Euteleostomi</taxon>
        <taxon>Mammalia</taxon>
        <taxon>Eutheria</taxon>
        <taxon>Laurasiatheria</taxon>
        <taxon>Carnivora</taxon>
        <taxon>Feliformia</taxon>
        <taxon>Hyaenidae</taxon>
        <taxon>Crocuta</taxon>
    </lineage>
</organism>
<proteinExistence type="predicted"/>
<feature type="non-terminal residue" evidence="2">
    <location>
        <position position="1"/>
    </location>
</feature>
<reference evidence="2 3" key="1">
    <citation type="submission" date="2019-11" db="EMBL/GenBank/DDBJ databases">
        <authorList>
            <person name="Yang C."/>
            <person name="Li F."/>
        </authorList>
    </citation>
    <scope>NUCLEOTIDE SEQUENCE [LARGE SCALE GENOMIC DNA]</scope>
    <source>
        <strain evidence="2">KB4526</strain>
        <tissue evidence="2">Muscle</tissue>
    </source>
</reference>